<evidence type="ECO:0000313" key="5">
    <source>
        <dbReference type="Proteomes" id="UP000694544"/>
    </source>
</evidence>
<evidence type="ECO:0000313" key="4">
    <source>
        <dbReference type="Ensembl" id="ENSMMSP00000015026.1"/>
    </source>
</evidence>
<dbReference type="Gene3D" id="3.10.20.90">
    <property type="entry name" value="Phosphatidylinositol 3-kinase Catalytic Subunit, Chain A, domain 1"/>
    <property type="match status" value="1"/>
</dbReference>
<dbReference type="Proteomes" id="UP000694544">
    <property type="component" value="Unplaced"/>
</dbReference>
<organism evidence="4 5">
    <name type="scientific">Moschus moschiferus</name>
    <name type="common">Siberian musk deer</name>
    <name type="synonym">Moschus sibiricus</name>
    <dbReference type="NCBI Taxonomy" id="68415"/>
    <lineage>
        <taxon>Eukaryota</taxon>
        <taxon>Metazoa</taxon>
        <taxon>Chordata</taxon>
        <taxon>Craniata</taxon>
        <taxon>Vertebrata</taxon>
        <taxon>Euteleostomi</taxon>
        <taxon>Mammalia</taxon>
        <taxon>Eutheria</taxon>
        <taxon>Laurasiatheria</taxon>
        <taxon>Artiodactyla</taxon>
        <taxon>Ruminantia</taxon>
        <taxon>Pecora</taxon>
        <taxon>Moschidae</taxon>
        <taxon>Moschus</taxon>
    </lineage>
</organism>
<dbReference type="InterPro" id="IPR033622">
    <property type="entry name" value="RASSF4_RA"/>
</dbReference>
<accession>A0A8C6FLV3</accession>
<feature type="domain" description="Ras-associating" evidence="2">
    <location>
        <begin position="171"/>
        <end position="259"/>
    </location>
</feature>
<dbReference type="CDD" id="cd21894">
    <property type="entry name" value="SARAH_RASSF4"/>
    <property type="match status" value="1"/>
</dbReference>
<keyword evidence="5" id="KW-1185">Reference proteome</keyword>
<feature type="compositionally biased region" description="Basic and acidic residues" evidence="1">
    <location>
        <begin position="112"/>
        <end position="121"/>
    </location>
</feature>
<dbReference type="GeneTree" id="ENSGT00940000160176"/>
<dbReference type="Pfam" id="PF16517">
    <property type="entry name" value="Nore1-SARAH"/>
    <property type="match status" value="1"/>
</dbReference>
<dbReference type="GO" id="GO:0007165">
    <property type="term" value="P:signal transduction"/>
    <property type="evidence" value="ECO:0007669"/>
    <property type="project" value="InterPro"/>
</dbReference>
<dbReference type="Pfam" id="PF00788">
    <property type="entry name" value="RA"/>
    <property type="match status" value="1"/>
</dbReference>
<dbReference type="InterPro" id="IPR011524">
    <property type="entry name" value="SARAH_dom"/>
</dbReference>
<feature type="region of interest" description="Disordered" evidence="1">
    <location>
        <begin position="102"/>
        <end position="137"/>
    </location>
</feature>
<dbReference type="PANTHER" id="PTHR22738">
    <property type="entry name" value="RASSF"/>
    <property type="match status" value="1"/>
</dbReference>
<dbReference type="CDD" id="cd17222">
    <property type="entry name" value="RA_RASSF4"/>
    <property type="match status" value="1"/>
</dbReference>
<dbReference type="SUPFAM" id="SSF54236">
    <property type="entry name" value="Ubiquitin-like"/>
    <property type="match status" value="1"/>
</dbReference>
<reference evidence="4" key="1">
    <citation type="submission" date="2025-08" db="UniProtKB">
        <authorList>
            <consortium name="Ensembl"/>
        </authorList>
    </citation>
    <scope>IDENTIFICATION</scope>
</reference>
<dbReference type="PROSITE" id="PS50200">
    <property type="entry name" value="RA"/>
    <property type="match status" value="1"/>
</dbReference>
<proteinExistence type="predicted"/>
<dbReference type="PANTHER" id="PTHR22738:SF4">
    <property type="entry name" value="RAS ASSOCIATION DOMAIN-CONTAINING PROTEIN 4"/>
    <property type="match status" value="1"/>
</dbReference>
<gene>
    <name evidence="4" type="primary">RASSF4</name>
</gene>
<evidence type="ECO:0000256" key="1">
    <source>
        <dbReference type="SAM" id="MobiDB-lite"/>
    </source>
</evidence>
<sequence length="318" mass="36525">MKEDCPPSSHVPISDSKSILKSELLSLLKTYNCYHQGRSFQLRHREEEGALIIEGLLNISWGLKRPIRLQIQDDRERVHLSWTTGQSSCHSKEPLVQDGRVTAQDPSAQAGPREESSRDSSEPVEEGEETPQLMRTKSDAACVIQRRPRSRAPGEAQRIRRHRFSINGHFYNHKTSVFTPAYGSMTNVRVNSTMTTLQVLTLLLNKFRVENGPSEFALYIVHESGERTKLKDCEYPLISRILHGPCEKIARIFLMEADLGEEVPHDVAQYIKFEMPVLDSFVEKLKEEEEREIIKLTMKFQALRLTMLQRLEQLVEAK</sequence>
<name>A0A8C6FLV3_MOSMO</name>
<dbReference type="InterPro" id="IPR029071">
    <property type="entry name" value="Ubiquitin-like_domsf"/>
</dbReference>
<feature type="domain" description="SARAH" evidence="3">
    <location>
        <begin position="267"/>
        <end position="314"/>
    </location>
</feature>
<evidence type="ECO:0000259" key="3">
    <source>
        <dbReference type="PROSITE" id="PS50951"/>
    </source>
</evidence>
<dbReference type="Ensembl" id="ENSMMST00000016591.1">
    <property type="protein sequence ID" value="ENSMMSP00000015026.1"/>
    <property type="gene ID" value="ENSMMSG00000011454.1"/>
</dbReference>
<dbReference type="InterPro" id="IPR000159">
    <property type="entry name" value="RA_dom"/>
</dbReference>
<evidence type="ECO:0000259" key="2">
    <source>
        <dbReference type="PROSITE" id="PS50200"/>
    </source>
</evidence>
<dbReference type="InterPro" id="IPR033614">
    <property type="entry name" value="RASSF1-6"/>
</dbReference>
<dbReference type="AlphaFoldDB" id="A0A8C6FLV3"/>
<reference evidence="4" key="2">
    <citation type="submission" date="2025-09" db="UniProtKB">
        <authorList>
            <consortium name="Ensembl"/>
        </authorList>
    </citation>
    <scope>IDENTIFICATION</scope>
</reference>
<dbReference type="PROSITE" id="PS50951">
    <property type="entry name" value="SARAH"/>
    <property type="match status" value="1"/>
</dbReference>
<dbReference type="SMART" id="SM00314">
    <property type="entry name" value="RA"/>
    <property type="match status" value="1"/>
</dbReference>
<protein>
    <submittedName>
        <fullName evidence="4">Ras association domain family member 4</fullName>
    </submittedName>
</protein>